<accession>A0ACD3VMD9</accession>
<gene>
    <name evidence="1" type="ORF">z1a_031</name>
</gene>
<name>A0ACD3VMD9_9CAUD</name>
<evidence type="ECO:0000313" key="2">
    <source>
        <dbReference type="Proteomes" id="UP000595891"/>
    </source>
</evidence>
<sequence length="46" mass="5132">MKKIASTILIALTVFTVLSGYTAEKPDHYKQNETITYMQETIKPGG</sequence>
<proteinExistence type="predicted"/>
<protein>
    <submittedName>
        <fullName evidence="1">AimP</fullName>
    </submittedName>
</protein>
<reference evidence="1" key="1">
    <citation type="submission" date="2020-07" db="EMBL/GenBank/DDBJ databases">
        <title>Three novel lytic phages infecting Bacillus anthracis - genomic and biological characterization.</title>
        <authorList>
            <person name="Nakonieczna A."/>
            <person name="Rutyna P."/>
            <person name="Korba M."/>
            <person name="Kwiatek M."/>
            <person name="Mizak L."/>
            <person name="Lobocka M."/>
        </authorList>
    </citation>
    <scope>NUCLEOTIDE SEQUENCE</scope>
</reference>
<evidence type="ECO:0000313" key="1">
    <source>
        <dbReference type="EMBL" id="UIE29673.1"/>
    </source>
</evidence>
<dbReference type="Proteomes" id="UP000595891">
    <property type="component" value="Segment"/>
</dbReference>
<dbReference type="EMBL" id="MT745956">
    <property type="protein sequence ID" value="UIE29673.1"/>
    <property type="molecule type" value="Genomic_DNA"/>
</dbReference>
<keyword evidence="2" id="KW-1185">Reference proteome</keyword>
<organism evidence="1 2">
    <name type="scientific">Bacillus phage z1a</name>
    <dbReference type="NCBI Taxonomy" id="2767196"/>
    <lineage>
        <taxon>Viruses</taxon>
        <taxon>Duplodnaviria</taxon>
        <taxon>Heunggongvirae</taxon>
        <taxon>Uroviricota</taxon>
        <taxon>Caudoviricetes</taxon>
        <taxon>Wbetavirus</taxon>
        <taxon>Wbetavirus z1a</taxon>
    </lineage>
</organism>